<dbReference type="AlphaFoldDB" id="A0AAU7B2K8"/>
<keyword evidence="1" id="KW-0472">Membrane</keyword>
<evidence type="ECO:0008006" key="3">
    <source>
        <dbReference type="Google" id="ProtNLM"/>
    </source>
</evidence>
<feature type="transmembrane region" description="Helical" evidence="1">
    <location>
        <begin position="12"/>
        <end position="31"/>
    </location>
</feature>
<organism evidence="2">
    <name type="scientific">Paraconexibacter sp. AEG42_29</name>
    <dbReference type="NCBI Taxonomy" id="2997339"/>
    <lineage>
        <taxon>Bacteria</taxon>
        <taxon>Bacillati</taxon>
        <taxon>Actinomycetota</taxon>
        <taxon>Thermoleophilia</taxon>
        <taxon>Solirubrobacterales</taxon>
        <taxon>Paraconexibacteraceae</taxon>
        <taxon>Paraconexibacter</taxon>
    </lineage>
</organism>
<feature type="transmembrane region" description="Helical" evidence="1">
    <location>
        <begin position="37"/>
        <end position="55"/>
    </location>
</feature>
<dbReference type="EMBL" id="CP114014">
    <property type="protein sequence ID" value="XAY08159.1"/>
    <property type="molecule type" value="Genomic_DNA"/>
</dbReference>
<keyword evidence="1" id="KW-1133">Transmembrane helix</keyword>
<feature type="transmembrane region" description="Helical" evidence="1">
    <location>
        <begin position="67"/>
        <end position="90"/>
    </location>
</feature>
<dbReference type="RefSeq" id="WP_354699342.1">
    <property type="nucleotide sequence ID" value="NZ_CP114014.1"/>
</dbReference>
<evidence type="ECO:0000256" key="1">
    <source>
        <dbReference type="SAM" id="Phobius"/>
    </source>
</evidence>
<protein>
    <recommendedName>
        <fullName evidence="3">DUF4190 domain-containing protein</fullName>
    </recommendedName>
</protein>
<reference evidence="2" key="1">
    <citation type="submission" date="2022-12" db="EMBL/GenBank/DDBJ databases">
        <title>Paraconexibacter alkalitolerans sp. nov. and Baekduia alba sp. nov., isolated from soil and emended description of the genera Paraconexibacter (Chun et al., 2020) and Baekduia (An et al., 2020).</title>
        <authorList>
            <person name="Vieira S."/>
            <person name="Huber K.J."/>
            <person name="Geppert A."/>
            <person name="Wolf J."/>
            <person name="Neumann-Schaal M."/>
            <person name="Muesken M."/>
            <person name="Overmann J."/>
        </authorList>
    </citation>
    <scope>NUCLEOTIDE SEQUENCE</scope>
    <source>
        <strain evidence="2">AEG42_29</strain>
    </source>
</reference>
<name>A0AAU7B2K8_9ACTN</name>
<accession>A0AAU7B2K8</accession>
<sequence length="93" mass="9135">MSQTADAPRSSLTGVVEGSAVVAAVLIALRISGLAPLASYLVALAAGTAVTVVLCRQRGGPQPAVGMAIVLTVAYSMLVGVLAVFALAVVGVD</sequence>
<gene>
    <name evidence="2" type="ORF">DSM112329_05056</name>
</gene>
<keyword evidence="1" id="KW-0812">Transmembrane</keyword>
<proteinExistence type="predicted"/>
<dbReference type="KEGG" id="parq:DSM112329_05056"/>
<evidence type="ECO:0000313" key="2">
    <source>
        <dbReference type="EMBL" id="XAY08159.1"/>
    </source>
</evidence>